<dbReference type="Proteomes" id="UP001629113">
    <property type="component" value="Unassembled WGS sequence"/>
</dbReference>
<reference evidence="2 3" key="1">
    <citation type="submission" date="2024-06" db="EMBL/GenBank/DDBJ databases">
        <title>Complete genome of Phlyctema vagabunda strain 19-DSS-EL-015.</title>
        <authorList>
            <person name="Fiorenzani C."/>
        </authorList>
    </citation>
    <scope>NUCLEOTIDE SEQUENCE [LARGE SCALE GENOMIC DNA]</scope>
    <source>
        <strain evidence="2 3">19-DSS-EL-015</strain>
    </source>
</reference>
<gene>
    <name evidence="2" type="ORF">PVAG01_03971</name>
</gene>
<proteinExistence type="predicted"/>
<accession>A0ABR4PMX8</accession>
<dbReference type="EMBL" id="JBFCZG010000003">
    <property type="protein sequence ID" value="KAL3424690.1"/>
    <property type="molecule type" value="Genomic_DNA"/>
</dbReference>
<feature type="region of interest" description="Disordered" evidence="1">
    <location>
        <begin position="738"/>
        <end position="764"/>
    </location>
</feature>
<evidence type="ECO:0000313" key="2">
    <source>
        <dbReference type="EMBL" id="KAL3424690.1"/>
    </source>
</evidence>
<sequence length="827" mass="92996">MISRWFGMCTHHDPLSTAQARSCLWKSWKDDPSFDGVIARWLDERLLRREPILAPYWRKRDLGQLKSAEAYLDDNRDAVMATIDLDSTISSWTPLAIKINDLYSFGQGGDACSRTRSNVAEDDDTHTMHVVAVDTGTWPNEGGGVSACRRDVVNNLQSIKWHMVAESANDFGIPKNQIERNVHSLKIIPLWGLDLMTPTHGLFTNRLDSEIDHLTTHTTLLDIEETFVPILSAIVNGSRAQKFDMAHIKQLTRSLVNLNDYFKDSRNWSAVWRSDVVKGAWRKLWLSQDTLNARPSSEWLKTELPTLGQMDQGLDLWSRYLFIFSIPVPEQIPAVFQTSHHSVSASYGIICKIKRGCTLQIWDHAISWRETNLYLSSALCSLSPFTRNSLLGLMRMTSVLILHHADTVLPCADFFNPGWEAEIGTCEGTIEHPAAFRRKIDPVVNGITNMERFTPVKEIKTEIPTVTMLSHIWFAKDIKTALLSADIIINKWGFKDYRLEIYGALDKTPSYTTSCQEIIATKSLRGQVQLCGEANPIDVLQKTWVFLNSSISEGLPLALGEAALTGAPVVCTDVGASLRVLTDQENNACYSEVVAPNDALAMARAQIKILGMLEEWDKYADKDAYTPGTEDASFPVDPTADDIARITKRMYEQAEARRKLGMMSREIVQKAFGGDRYLREHEQMLWIGKARKAMSEHRSRRARPSGGLRPPQPSRLLSRPSSLLQLRTESMHRLRDSYQMETPQGSSFRNSTRTNSPQLSSLRNISLPSLALGTESPGPGTSALHTHYDFMHDSHSVSSSENGSPAPTRRSRRFAYFRQNSSSHSVV</sequence>
<dbReference type="Pfam" id="PF13692">
    <property type="entry name" value="Glyco_trans_1_4"/>
    <property type="match status" value="1"/>
</dbReference>
<feature type="compositionally biased region" description="Polar residues" evidence="1">
    <location>
        <begin position="739"/>
        <end position="764"/>
    </location>
</feature>
<protein>
    <recommendedName>
        <fullName evidence="4">Glycosyl transferase family 1 domain-containing protein</fullName>
    </recommendedName>
</protein>
<dbReference type="Gene3D" id="3.40.50.2000">
    <property type="entry name" value="Glycogen Phosphorylase B"/>
    <property type="match status" value="1"/>
</dbReference>
<keyword evidence="3" id="KW-1185">Reference proteome</keyword>
<feature type="region of interest" description="Disordered" evidence="1">
    <location>
        <begin position="695"/>
        <end position="722"/>
    </location>
</feature>
<dbReference type="SUPFAM" id="SSF53756">
    <property type="entry name" value="UDP-Glycosyltransferase/glycogen phosphorylase"/>
    <property type="match status" value="1"/>
</dbReference>
<dbReference type="PANTHER" id="PTHR12526:SF630">
    <property type="entry name" value="GLYCOSYLTRANSFERASE"/>
    <property type="match status" value="1"/>
</dbReference>
<evidence type="ECO:0000256" key="1">
    <source>
        <dbReference type="SAM" id="MobiDB-lite"/>
    </source>
</evidence>
<evidence type="ECO:0008006" key="4">
    <source>
        <dbReference type="Google" id="ProtNLM"/>
    </source>
</evidence>
<name>A0ABR4PMX8_9HELO</name>
<dbReference type="PANTHER" id="PTHR12526">
    <property type="entry name" value="GLYCOSYLTRANSFERASE"/>
    <property type="match status" value="1"/>
</dbReference>
<evidence type="ECO:0000313" key="3">
    <source>
        <dbReference type="Proteomes" id="UP001629113"/>
    </source>
</evidence>
<organism evidence="2 3">
    <name type="scientific">Phlyctema vagabunda</name>
    <dbReference type="NCBI Taxonomy" id="108571"/>
    <lineage>
        <taxon>Eukaryota</taxon>
        <taxon>Fungi</taxon>
        <taxon>Dikarya</taxon>
        <taxon>Ascomycota</taxon>
        <taxon>Pezizomycotina</taxon>
        <taxon>Leotiomycetes</taxon>
        <taxon>Helotiales</taxon>
        <taxon>Dermateaceae</taxon>
        <taxon>Phlyctema</taxon>
    </lineage>
</organism>
<comment type="caution">
    <text evidence="2">The sequence shown here is derived from an EMBL/GenBank/DDBJ whole genome shotgun (WGS) entry which is preliminary data.</text>
</comment>